<sequence>MGLSAKYPLTARIRLLDLCWIDGSRTSYLNCQQIFWIGAVDESQ</sequence>
<name>A0A1H4N3N0_PSEJE</name>
<evidence type="ECO:0000313" key="1">
    <source>
        <dbReference type="EMBL" id="SEB89624.1"/>
    </source>
</evidence>
<evidence type="ECO:0000313" key="2">
    <source>
        <dbReference type="Proteomes" id="UP000198542"/>
    </source>
</evidence>
<protein>
    <submittedName>
        <fullName evidence="1">Uncharacterized protein</fullName>
    </submittedName>
</protein>
<organism evidence="1 2">
    <name type="scientific">Pseudomonas jessenii</name>
    <dbReference type="NCBI Taxonomy" id="77298"/>
    <lineage>
        <taxon>Bacteria</taxon>
        <taxon>Pseudomonadati</taxon>
        <taxon>Pseudomonadota</taxon>
        <taxon>Gammaproteobacteria</taxon>
        <taxon>Pseudomonadales</taxon>
        <taxon>Pseudomonadaceae</taxon>
        <taxon>Pseudomonas</taxon>
    </lineage>
</organism>
<reference evidence="2" key="1">
    <citation type="submission" date="2016-10" db="EMBL/GenBank/DDBJ databases">
        <authorList>
            <person name="Varghese N."/>
            <person name="Submissions S."/>
        </authorList>
    </citation>
    <scope>NUCLEOTIDE SEQUENCE [LARGE SCALE GENOMIC DNA]</scope>
    <source>
        <strain evidence="2">BS3660</strain>
    </source>
</reference>
<gene>
    <name evidence="1" type="ORF">SAMN04490187_2387</name>
</gene>
<accession>A0A1H4N3N0</accession>
<proteinExistence type="predicted"/>
<dbReference type="Proteomes" id="UP000198542">
    <property type="component" value="Unassembled WGS sequence"/>
</dbReference>
<dbReference type="EMBL" id="FNTC01000002">
    <property type="protein sequence ID" value="SEB89624.1"/>
    <property type="molecule type" value="Genomic_DNA"/>
</dbReference>
<dbReference type="AlphaFoldDB" id="A0A1H4N3N0"/>
<keyword evidence="2" id="KW-1185">Reference proteome</keyword>